<dbReference type="HOGENOM" id="CLU_2209948_0_0_1"/>
<reference evidence="1 2" key="2">
    <citation type="journal article" date="2012" name="PLoS Pathog.">
        <title>Diverse lifestyles and strategies of plant pathogenesis encoded in the genomes of eighteen Dothideomycetes fungi.</title>
        <authorList>
            <person name="Ohm R.A."/>
            <person name="Feau N."/>
            <person name="Henrissat B."/>
            <person name="Schoch C.L."/>
            <person name="Horwitz B.A."/>
            <person name="Barry K.W."/>
            <person name="Condon B.J."/>
            <person name="Copeland A.C."/>
            <person name="Dhillon B."/>
            <person name="Glaser F."/>
            <person name="Hesse C.N."/>
            <person name="Kosti I."/>
            <person name="LaButti K."/>
            <person name="Lindquist E.A."/>
            <person name="Lucas S."/>
            <person name="Salamov A.A."/>
            <person name="Bradshaw R.E."/>
            <person name="Ciuffetti L."/>
            <person name="Hamelin R.C."/>
            <person name="Kema G.H.J."/>
            <person name="Lawrence C."/>
            <person name="Scott J.A."/>
            <person name="Spatafora J.W."/>
            <person name="Turgeon B.G."/>
            <person name="de Wit P.J.G.M."/>
            <person name="Zhong S."/>
            <person name="Goodwin S.B."/>
            <person name="Grigoriev I.V."/>
        </authorList>
    </citation>
    <scope>NUCLEOTIDE SEQUENCE [LARGE SCALE GENOMIC DNA]</scope>
    <source>
        <strain evidence="2">NZE10 / CBS 128990</strain>
    </source>
</reference>
<evidence type="ECO:0000313" key="1">
    <source>
        <dbReference type="EMBL" id="EME46498.1"/>
    </source>
</evidence>
<organism evidence="1 2">
    <name type="scientific">Dothistroma septosporum (strain NZE10 / CBS 128990)</name>
    <name type="common">Red band needle blight fungus</name>
    <name type="synonym">Mycosphaerella pini</name>
    <dbReference type="NCBI Taxonomy" id="675120"/>
    <lineage>
        <taxon>Eukaryota</taxon>
        <taxon>Fungi</taxon>
        <taxon>Dikarya</taxon>
        <taxon>Ascomycota</taxon>
        <taxon>Pezizomycotina</taxon>
        <taxon>Dothideomycetes</taxon>
        <taxon>Dothideomycetidae</taxon>
        <taxon>Mycosphaerellales</taxon>
        <taxon>Mycosphaerellaceae</taxon>
        <taxon>Dothistroma</taxon>
    </lineage>
</organism>
<evidence type="ECO:0000313" key="2">
    <source>
        <dbReference type="Proteomes" id="UP000016933"/>
    </source>
</evidence>
<dbReference type="OrthoDB" id="3637273at2759"/>
<keyword evidence="2" id="KW-1185">Reference proteome</keyword>
<dbReference type="AlphaFoldDB" id="N1PU81"/>
<protein>
    <submittedName>
        <fullName evidence="1">Uncharacterized protein</fullName>
    </submittedName>
</protein>
<name>N1PU81_DOTSN</name>
<gene>
    <name evidence="1" type="ORF">DOTSEDRAFT_22561</name>
</gene>
<dbReference type="EMBL" id="KB446537">
    <property type="protein sequence ID" value="EME46498.1"/>
    <property type="molecule type" value="Genomic_DNA"/>
</dbReference>
<dbReference type="OMA" id="PEYIMSH"/>
<dbReference type="Proteomes" id="UP000016933">
    <property type="component" value="Unassembled WGS sequence"/>
</dbReference>
<dbReference type="eggNOG" id="ENOG502TBMQ">
    <property type="taxonomic scope" value="Eukaryota"/>
</dbReference>
<sequence>MSGFRKVIDSILTSKYNKPFPVTLLPSTIGYYLGLKQGERQTQLLQEIQALDIHDHEKVKRIAEHPSVATDPLPEYIMSHFPQIHIWNQDNDSTASNSQGFHSLHTV</sequence>
<accession>N1PU81</accession>
<reference evidence="2" key="1">
    <citation type="journal article" date="2012" name="PLoS Genet.">
        <title>The genomes of the fungal plant pathogens Cladosporium fulvum and Dothistroma septosporum reveal adaptation to different hosts and lifestyles but also signatures of common ancestry.</title>
        <authorList>
            <person name="de Wit P.J.G.M."/>
            <person name="van der Burgt A."/>
            <person name="Oekmen B."/>
            <person name="Stergiopoulos I."/>
            <person name="Abd-Elsalam K.A."/>
            <person name="Aerts A.L."/>
            <person name="Bahkali A.H."/>
            <person name="Beenen H.G."/>
            <person name="Chettri P."/>
            <person name="Cox M.P."/>
            <person name="Datema E."/>
            <person name="de Vries R.P."/>
            <person name="Dhillon B."/>
            <person name="Ganley A.R."/>
            <person name="Griffiths S.A."/>
            <person name="Guo Y."/>
            <person name="Hamelin R.C."/>
            <person name="Henrissat B."/>
            <person name="Kabir M.S."/>
            <person name="Jashni M.K."/>
            <person name="Kema G."/>
            <person name="Klaubauf S."/>
            <person name="Lapidus A."/>
            <person name="Levasseur A."/>
            <person name="Lindquist E."/>
            <person name="Mehrabi R."/>
            <person name="Ohm R.A."/>
            <person name="Owen T.J."/>
            <person name="Salamov A."/>
            <person name="Schwelm A."/>
            <person name="Schijlen E."/>
            <person name="Sun H."/>
            <person name="van den Burg H.A."/>
            <person name="van Ham R.C.H.J."/>
            <person name="Zhang S."/>
            <person name="Goodwin S.B."/>
            <person name="Grigoriev I.V."/>
            <person name="Collemare J."/>
            <person name="Bradshaw R.E."/>
        </authorList>
    </citation>
    <scope>NUCLEOTIDE SEQUENCE [LARGE SCALE GENOMIC DNA]</scope>
    <source>
        <strain evidence="2">NZE10 / CBS 128990</strain>
    </source>
</reference>
<proteinExistence type="predicted"/>